<proteinExistence type="inferred from homology"/>
<keyword evidence="4 7" id="KW-0812">Transmembrane</keyword>
<feature type="transmembrane region" description="Helical" evidence="7">
    <location>
        <begin position="99"/>
        <end position="118"/>
    </location>
</feature>
<dbReference type="Pfam" id="PF00528">
    <property type="entry name" value="BPD_transp_1"/>
    <property type="match status" value="1"/>
</dbReference>
<keyword evidence="2 7" id="KW-0813">Transport</keyword>
<dbReference type="InterPro" id="IPR000515">
    <property type="entry name" value="MetI-like"/>
</dbReference>
<feature type="transmembrane region" description="Helical" evidence="7">
    <location>
        <begin position="138"/>
        <end position="162"/>
    </location>
</feature>
<dbReference type="SUPFAM" id="SSF161098">
    <property type="entry name" value="MetI-like"/>
    <property type="match status" value="1"/>
</dbReference>
<evidence type="ECO:0000256" key="2">
    <source>
        <dbReference type="ARBA" id="ARBA00022448"/>
    </source>
</evidence>
<evidence type="ECO:0000256" key="3">
    <source>
        <dbReference type="ARBA" id="ARBA00022475"/>
    </source>
</evidence>
<reference evidence="9 10" key="1">
    <citation type="submission" date="2019-09" db="EMBL/GenBank/DDBJ databases">
        <title>Investigation of probiotic properties of different lactic acid bacteria.</title>
        <authorList>
            <person name="Jaomanjaka F."/>
            <person name="Blanc P."/>
        </authorList>
    </citation>
    <scope>NUCLEOTIDE SEQUENCE [LARGE SCALE GENOMIC DNA]</scope>
    <source>
        <strain evidence="9 10">BIO6272</strain>
    </source>
</reference>
<evidence type="ECO:0000259" key="8">
    <source>
        <dbReference type="PROSITE" id="PS50928"/>
    </source>
</evidence>
<evidence type="ECO:0000256" key="6">
    <source>
        <dbReference type="ARBA" id="ARBA00023136"/>
    </source>
</evidence>
<comment type="similarity">
    <text evidence="7">Belongs to the binding-protein-dependent transport system permease family.</text>
</comment>
<name>A0A6A1Z7P2_9LACO</name>
<evidence type="ECO:0000313" key="10">
    <source>
        <dbReference type="Proteomes" id="UP000430323"/>
    </source>
</evidence>
<comment type="caution">
    <text evidence="9">The sequence shown here is derived from an EMBL/GenBank/DDBJ whole genome shotgun (WGS) entry which is preliminary data.</text>
</comment>
<dbReference type="NCBIfam" id="NF045472">
    <property type="entry name" value="Opp4B"/>
    <property type="match status" value="1"/>
</dbReference>
<evidence type="ECO:0000313" key="9">
    <source>
        <dbReference type="EMBL" id="KAB1977621.1"/>
    </source>
</evidence>
<accession>A0A6A1Z7P2</accession>
<dbReference type="EMBL" id="WBOB01000008">
    <property type="protein sequence ID" value="KAB1977621.1"/>
    <property type="molecule type" value="Genomic_DNA"/>
</dbReference>
<dbReference type="Pfam" id="PF19300">
    <property type="entry name" value="BPD_transp_1_N"/>
    <property type="match status" value="1"/>
</dbReference>
<dbReference type="InterPro" id="IPR035906">
    <property type="entry name" value="MetI-like_sf"/>
</dbReference>
<dbReference type="PANTHER" id="PTHR43163">
    <property type="entry name" value="DIPEPTIDE TRANSPORT SYSTEM PERMEASE PROTEIN DPPB-RELATED"/>
    <property type="match status" value="1"/>
</dbReference>
<feature type="domain" description="ABC transmembrane type-1" evidence="8">
    <location>
        <begin position="95"/>
        <end position="303"/>
    </location>
</feature>
<dbReference type="CDD" id="cd06261">
    <property type="entry name" value="TM_PBP2"/>
    <property type="match status" value="1"/>
</dbReference>
<organism evidence="9 10">
    <name type="scientific">Lactobacillus crispatus</name>
    <dbReference type="NCBI Taxonomy" id="47770"/>
    <lineage>
        <taxon>Bacteria</taxon>
        <taxon>Bacillati</taxon>
        <taxon>Bacillota</taxon>
        <taxon>Bacilli</taxon>
        <taxon>Lactobacillales</taxon>
        <taxon>Lactobacillaceae</taxon>
        <taxon>Lactobacillus</taxon>
    </lineage>
</organism>
<evidence type="ECO:0000256" key="1">
    <source>
        <dbReference type="ARBA" id="ARBA00004651"/>
    </source>
</evidence>
<feature type="transmembrane region" description="Helical" evidence="7">
    <location>
        <begin position="9"/>
        <end position="27"/>
    </location>
</feature>
<keyword evidence="6 7" id="KW-0472">Membrane</keyword>
<evidence type="ECO:0000256" key="7">
    <source>
        <dbReference type="RuleBase" id="RU363032"/>
    </source>
</evidence>
<dbReference type="RefSeq" id="WP_151495189.1">
    <property type="nucleotide sequence ID" value="NZ_JBBOJP010000043.1"/>
</dbReference>
<keyword evidence="5 7" id="KW-1133">Transmembrane helix</keyword>
<gene>
    <name evidence="9" type="ORF">F8251_02825</name>
</gene>
<feature type="transmembrane region" description="Helical" evidence="7">
    <location>
        <begin position="174"/>
        <end position="196"/>
    </location>
</feature>
<feature type="transmembrane region" description="Helical" evidence="7">
    <location>
        <begin position="286"/>
        <end position="307"/>
    </location>
</feature>
<sequence length="321" mass="35825">MWKTILRRLLIMIPQLIILSLLVFLLAKMMPGDPFSGSINPNTDPKQIEALKRAAGLFDPWYVQYFRWVGNLFHGDLGTSYIQHVPVTSLIADRANNTFWLSLLTTILTYSIAIPLGITSGRHQDEWQDTSVRIFNYITLATPGFVFYILGLWLFGFTLGWFPISGSVSASASGFWGVLGSRIYHMILPAILYALITTTGTVQYLRTGIVDNKVEDYVRTARSKGVPENVVFNKHILRNSLLPIAAFLGNTITGLLSGSMIIESVFSYPGMGKLFLDSIGQRDYTTLTALILILIFGILTLIGNLLSDIIMSIIDPRIRIQ</sequence>
<dbReference type="GO" id="GO:0005886">
    <property type="term" value="C:plasma membrane"/>
    <property type="evidence" value="ECO:0007669"/>
    <property type="project" value="UniProtKB-SubCell"/>
</dbReference>
<dbReference type="PANTHER" id="PTHR43163:SF6">
    <property type="entry name" value="DIPEPTIDE TRANSPORT SYSTEM PERMEASE PROTEIN DPPB-RELATED"/>
    <property type="match status" value="1"/>
</dbReference>
<feature type="transmembrane region" description="Helical" evidence="7">
    <location>
        <begin position="241"/>
        <end position="266"/>
    </location>
</feature>
<comment type="subcellular location">
    <subcellularLocation>
        <location evidence="1 7">Cell membrane</location>
        <topology evidence="1 7">Multi-pass membrane protein</topology>
    </subcellularLocation>
</comment>
<protein>
    <submittedName>
        <fullName evidence="9">ABC transporter permease</fullName>
    </submittedName>
</protein>
<dbReference type="Proteomes" id="UP000430323">
    <property type="component" value="Unassembled WGS sequence"/>
</dbReference>
<dbReference type="PROSITE" id="PS50928">
    <property type="entry name" value="ABC_TM1"/>
    <property type="match status" value="1"/>
</dbReference>
<dbReference type="Gene3D" id="1.10.3720.10">
    <property type="entry name" value="MetI-like"/>
    <property type="match status" value="1"/>
</dbReference>
<keyword evidence="3" id="KW-1003">Cell membrane</keyword>
<evidence type="ECO:0000256" key="4">
    <source>
        <dbReference type="ARBA" id="ARBA00022692"/>
    </source>
</evidence>
<evidence type="ECO:0000256" key="5">
    <source>
        <dbReference type="ARBA" id="ARBA00022989"/>
    </source>
</evidence>
<dbReference type="InterPro" id="IPR045621">
    <property type="entry name" value="BPD_transp_1_N"/>
</dbReference>
<dbReference type="AlphaFoldDB" id="A0A6A1Z7P2"/>
<dbReference type="GO" id="GO:0055085">
    <property type="term" value="P:transmembrane transport"/>
    <property type="evidence" value="ECO:0007669"/>
    <property type="project" value="InterPro"/>
</dbReference>